<keyword evidence="7" id="KW-0949">S-adenosyl-L-methionine</keyword>
<organism evidence="8">
    <name type="scientific">marine metagenome</name>
    <dbReference type="NCBI Taxonomy" id="408172"/>
    <lineage>
        <taxon>unclassified sequences</taxon>
        <taxon>metagenomes</taxon>
        <taxon>ecological metagenomes</taxon>
    </lineage>
</organism>
<evidence type="ECO:0000256" key="2">
    <source>
        <dbReference type="ARBA" id="ARBA00005369"/>
    </source>
</evidence>
<comment type="similarity">
    <text evidence="2">Belongs to the methyltransferase superfamily. L-isoaspartyl/D-aspartyl protein methyltransferase family.</text>
</comment>
<evidence type="ECO:0000256" key="5">
    <source>
        <dbReference type="ARBA" id="ARBA00022603"/>
    </source>
</evidence>
<dbReference type="GO" id="GO:0032259">
    <property type="term" value="P:methylation"/>
    <property type="evidence" value="ECO:0007669"/>
    <property type="project" value="UniProtKB-KW"/>
</dbReference>
<dbReference type="InterPro" id="IPR029063">
    <property type="entry name" value="SAM-dependent_MTases_sf"/>
</dbReference>
<evidence type="ECO:0000256" key="3">
    <source>
        <dbReference type="ARBA" id="ARBA00011890"/>
    </source>
</evidence>
<keyword evidence="6" id="KW-0808">Transferase</keyword>
<dbReference type="AlphaFoldDB" id="A0A383DIZ2"/>
<dbReference type="InterPro" id="IPR000682">
    <property type="entry name" value="PCMT"/>
</dbReference>
<evidence type="ECO:0000313" key="8">
    <source>
        <dbReference type="EMBL" id="SVE44447.1"/>
    </source>
</evidence>
<feature type="non-terminal residue" evidence="8">
    <location>
        <position position="68"/>
    </location>
</feature>
<sequence length="68" mass="7349">MTLVPREEFLPEEIRRLAYEDSPQSIGAGQTISQPFIVAMMVSALEIRQGNKVLEIGAGSGYQAAVLA</sequence>
<dbReference type="PANTHER" id="PTHR11579:SF0">
    <property type="entry name" value="PROTEIN-L-ISOASPARTATE(D-ASPARTATE) O-METHYLTRANSFERASE"/>
    <property type="match status" value="1"/>
</dbReference>
<dbReference type="Gene3D" id="3.40.50.150">
    <property type="entry name" value="Vaccinia Virus protein VP39"/>
    <property type="match status" value="1"/>
</dbReference>
<evidence type="ECO:0000256" key="6">
    <source>
        <dbReference type="ARBA" id="ARBA00022679"/>
    </source>
</evidence>
<evidence type="ECO:0000256" key="7">
    <source>
        <dbReference type="ARBA" id="ARBA00022691"/>
    </source>
</evidence>
<protein>
    <recommendedName>
        <fullName evidence="3">protein-L-isoaspartate(D-aspartate) O-methyltransferase</fullName>
        <ecNumber evidence="3">2.1.1.77</ecNumber>
    </recommendedName>
</protein>
<dbReference type="SUPFAM" id="SSF53335">
    <property type="entry name" value="S-adenosyl-L-methionine-dependent methyltransferases"/>
    <property type="match status" value="1"/>
</dbReference>
<comment type="subcellular location">
    <subcellularLocation>
        <location evidence="1">Cytoplasm</location>
    </subcellularLocation>
</comment>
<evidence type="ECO:0000256" key="4">
    <source>
        <dbReference type="ARBA" id="ARBA00022490"/>
    </source>
</evidence>
<keyword evidence="5" id="KW-0489">Methyltransferase</keyword>
<accession>A0A383DIZ2</accession>
<dbReference type="GO" id="GO:0004719">
    <property type="term" value="F:protein-L-isoaspartate (D-aspartate) O-methyltransferase activity"/>
    <property type="evidence" value="ECO:0007669"/>
    <property type="project" value="UniProtKB-EC"/>
</dbReference>
<gene>
    <name evidence="8" type="ORF">METZ01_LOCUS497301</name>
</gene>
<dbReference type="PANTHER" id="PTHR11579">
    <property type="entry name" value="PROTEIN-L-ISOASPARTATE O-METHYLTRANSFERASE"/>
    <property type="match status" value="1"/>
</dbReference>
<reference evidence="8" key="1">
    <citation type="submission" date="2018-05" db="EMBL/GenBank/DDBJ databases">
        <authorList>
            <person name="Lanie J.A."/>
            <person name="Ng W.-L."/>
            <person name="Kazmierczak K.M."/>
            <person name="Andrzejewski T.M."/>
            <person name="Davidsen T.M."/>
            <person name="Wayne K.J."/>
            <person name="Tettelin H."/>
            <person name="Glass J.I."/>
            <person name="Rusch D."/>
            <person name="Podicherti R."/>
            <person name="Tsui H.-C.T."/>
            <person name="Winkler M.E."/>
        </authorList>
    </citation>
    <scope>NUCLEOTIDE SEQUENCE</scope>
</reference>
<dbReference type="EC" id="2.1.1.77" evidence="3"/>
<keyword evidence="4" id="KW-0963">Cytoplasm</keyword>
<proteinExistence type="inferred from homology"/>
<dbReference type="EMBL" id="UINC01217724">
    <property type="protein sequence ID" value="SVE44447.1"/>
    <property type="molecule type" value="Genomic_DNA"/>
</dbReference>
<evidence type="ECO:0000256" key="1">
    <source>
        <dbReference type="ARBA" id="ARBA00004496"/>
    </source>
</evidence>
<dbReference type="GO" id="GO:0005737">
    <property type="term" value="C:cytoplasm"/>
    <property type="evidence" value="ECO:0007669"/>
    <property type="project" value="UniProtKB-SubCell"/>
</dbReference>
<name>A0A383DIZ2_9ZZZZ</name>
<dbReference type="Pfam" id="PF01135">
    <property type="entry name" value="PCMT"/>
    <property type="match status" value="1"/>
</dbReference>